<proteinExistence type="inferred from homology"/>
<evidence type="ECO:0000313" key="9">
    <source>
        <dbReference type="EMBL" id="KAF9519984.1"/>
    </source>
</evidence>
<evidence type="ECO:0000256" key="1">
    <source>
        <dbReference type="ARBA" id="ARBA00004395"/>
    </source>
</evidence>
<evidence type="ECO:0000256" key="5">
    <source>
        <dbReference type="ARBA" id="ARBA00022927"/>
    </source>
</evidence>
<evidence type="ECO:0000256" key="8">
    <source>
        <dbReference type="SAM" id="MobiDB-lite"/>
    </source>
</evidence>
<evidence type="ECO:0000256" key="2">
    <source>
        <dbReference type="ARBA" id="ARBA00006653"/>
    </source>
</evidence>
<dbReference type="Pfam" id="PF08700">
    <property type="entry name" value="VPS51_Exo84_N"/>
    <property type="match status" value="1"/>
</dbReference>
<dbReference type="GO" id="GO:0017119">
    <property type="term" value="C:Golgi transport complex"/>
    <property type="evidence" value="ECO:0007669"/>
    <property type="project" value="InterPro"/>
</dbReference>
<comment type="similarity">
    <text evidence="2">Belongs to the COG1 family.</text>
</comment>
<dbReference type="EMBL" id="MU128914">
    <property type="protein sequence ID" value="KAF9519984.1"/>
    <property type="molecule type" value="Genomic_DNA"/>
</dbReference>
<evidence type="ECO:0000256" key="3">
    <source>
        <dbReference type="ARBA" id="ARBA00020978"/>
    </source>
</evidence>
<keyword evidence="5" id="KW-0653">Protein transport</keyword>
<gene>
    <name evidence="9" type="ORF">BS47DRAFT_1378992</name>
</gene>
<dbReference type="PANTHER" id="PTHR31658">
    <property type="entry name" value="CONSERVED OLIGOMERIC GOLGI COMPLEX SUBUNIT 1"/>
    <property type="match status" value="1"/>
</dbReference>
<name>A0A9P6E1R9_9AGAM</name>
<comment type="caution">
    <text evidence="9">The sequence shown here is derived from an EMBL/GenBank/DDBJ whole genome shotgun (WGS) entry which is preliminary data.</text>
</comment>
<protein>
    <recommendedName>
        <fullName evidence="3">Conserved oligomeric Golgi complex subunit 1</fullName>
    </recommendedName>
</protein>
<evidence type="ECO:0000256" key="7">
    <source>
        <dbReference type="ARBA" id="ARBA00023136"/>
    </source>
</evidence>
<keyword evidence="6" id="KW-0333">Golgi apparatus</keyword>
<evidence type="ECO:0000313" key="10">
    <source>
        <dbReference type="Proteomes" id="UP000886523"/>
    </source>
</evidence>
<keyword evidence="10" id="KW-1185">Reference proteome</keyword>
<dbReference type="GO" id="GO:0006891">
    <property type="term" value="P:intra-Golgi vesicle-mediated transport"/>
    <property type="evidence" value="ECO:0007669"/>
    <property type="project" value="InterPro"/>
</dbReference>
<reference evidence="9" key="1">
    <citation type="journal article" date="2020" name="Nat. Commun.">
        <title>Large-scale genome sequencing of mycorrhizal fungi provides insights into the early evolution of symbiotic traits.</title>
        <authorList>
            <person name="Miyauchi S."/>
            <person name="Kiss E."/>
            <person name="Kuo A."/>
            <person name="Drula E."/>
            <person name="Kohler A."/>
            <person name="Sanchez-Garcia M."/>
            <person name="Morin E."/>
            <person name="Andreopoulos B."/>
            <person name="Barry K.W."/>
            <person name="Bonito G."/>
            <person name="Buee M."/>
            <person name="Carver A."/>
            <person name="Chen C."/>
            <person name="Cichocki N."/>
            <person name="Clum A."/>
            <person name="Culley D."/>
            <person name="Crous P.W."/>
            <person name="Fauchery L."/>
            <person name="Girlanda M."/>
            <person name="Hayes R.D."/>
            <person name="Keri Z."/>
            <person name="LaButti K."/>
            <person name="Lipzen A."/>
            <person name="Lombard V."/>
            <person name="Magnuson J."/>
            <person name="Maillard F."/>
            <person name="Murat C."/>
            <person name="Nolan M."/>
            <person name="Ohm R.A."/>
            <person name="Pangilinan J."/>
            <person name="Pereira M.F."/>
            <person name="Perotto S."/>
            <person name="Peter M."/>
            <person name="Pfister S."/>
            <person name="Riley R."/>
            <person name="Sitrit Y."/>
            <person name="Stielow J.B."/>
            <person name="Szollosi G."/>
            <person name="Zifcakova L."/>
            <person name="Stursova M."/>
            <person name="Spatafora J.W."/>
            <person name="Tedersoo L."/>
            <person name="Vaario L.M."/>
            <person name="Yamada A."/>
            <person name="Yan M."/>
            <person name="Wang P."/>
            <person name="Xu J."/>
            <person name="Bruns T."/>
            <person name="Baldrian P."/>
            <person name="Vilgalys R."/>
            <person name="Dunand C."/>
            <person name="Henrissat B."/>
            <person name="Grigoriev I.V."/>
            <person name="Hibbett D."/>
            <person name="Nagy L.G."/>
            <person name="Martin F.M."/>
        </authorList>
    </citation>
    <scope>NUCLEOTIDE SEQUENCE</scope>
    <source>
        <strain evidence="9">UP504</strain>
    </source>
</reference>
<dbReference type="OrthoDB" id="46189at2759"/>
<dbReference type="GO" id="GO:0015031">
    <property type="term" value="P:protein transport"/>
    <property type="evidence" value="ECO:0007669"/>
    <property type="project" value="UniProtKB-KW"/>
</dbReference>
<dbReference type="PANTHER" id="PTHR31658:SF0">
    <property type="entry name" value="CONSERVED OLIGOMERIC GOLGI COMPLEX SUBUNIT 1"/>
    <property type="match status" value="1"/>
</dbReference>
<comment type="subcellular location">
    <subcellularLocation>
        <location evidence="1">Golgi apparatus membrane</location>
        <topology evidence="1">Peripheral membrane protein</topology>
    </subcellularLocation>
</comment>
<dbReference type="AlphaFoldDB" id="A0A9P6E1R9"/>
<evidence type="ECO:0000256" key="6">
    <source>
        <dbReference type="ARBA" id="ARBA00023034"/>
    </source>
</evidence>
<organism evidence="9 10">
    <name type="scientific">Hydnum rufescens UP504</name>
    <dbReference type="NCBI Taxonomy" id="1448309"/>
    <lineage>
        <taxon>Eukaryota</taxon>
        <taxon>Fungi</taxon>
        <taxon>Dikarya</taxon>
        <taxon>Basidiomycota</taxon>
        <taxon>Agaricomycotina</taxon>
        <taxon>Agaricomycetes</taxon>
        <taxon>Cantharellales</taxon>
        <taxon>Hydnaceae</taxon>
        <taxon>Hydnum</taxon>
    </lineage>
</organism>
<feature type="region of interest" description="Disordered" evidence="8">
    <location>
        <begin position="335"/>
        <end position="357"/>
    </location>
</feature>
<evidence type="ECO:0000256" key="4">
    <source>
        <dbReference type="ARBA" id="ARBA00022448"/>
    </source>
</evidence>
<dbReference type="GO" id="GO:0000139">
    <property type="term" value="C:Golgi membrane"/>
    <property type="evidence" value="ECO:0007669"/>
    <property type="project" value="UniProtKB-SubCell"/>
</dbReference>
<sequence length="942" mass="104478">MSMSTSRPRRPTLPILSPTSLSSPIFPSPSTQSPNPADQRFRDKAGARKVSPGHDYSRLPPDELFSRFTVAEIKTLQNRLRAEADAKQEELRLMVGERYRDLLQASTSIISISAGAKHVATSMGEIWEACVAPESPHVQTFPHDSARKHGKDDAHLNVLQSLSAHLKLLLDAPEQLWRLLEQHNYLHAAWLFLISRVVYRNLVRAGDDDGDDDDAEIVWAKEDIRVTDDFPLAQRQWDTVAQFRHQITHKATQDLRLYTRTPRETCDTLIAILLLDSISLSETLTLFLTQRSKALRTMFAKLAPLSSSSPARSRPPSPFSIDRYQNQEVTESILKPFSVSPSQRHAGGENSSESRRRRKEAIALVRDMLNQSLDLIVGTVETVRAIYGYEGTGSPPLVEQLLETVQSPTLKQPMRSRHRSRVSIISSFHATPSPIPPSSQSLSTTSILESLPSSQLLVQFLPPSITSYSPYIDTTSSASQLSRSYATNSCASWFNGSLSSLEGKLRGWFENLKTVQEVWEARSVIDIYRDRMSASEVAAVVSLVDEVCKGRAKSICQTSLWAIERQLSGLLTSVINSIRSNDRAIPENDPNTTMSTIPLPSLAMPTSNGSVPSFSNYSSALQNQILVRTLSNQTVLTALERSSLRLKKDIDCTENDVSSGELPGRILAEYGPGAVQSTLRISETLSKFLTDSSSPVDDTSIAVVLFIGRIALDLAETSPFIRYLCRQQDTPEEFQAAVRRTYLRSLDIWRTFFARRAVTTHKKYSHPAQDYIRTSPDDMKIMKASTMLTQALLVLRSAIERLPLPYDIARRETSLQAQWDLAFMQRLLSTFTGDANGVIIEALHISDTVDRLDTSSEGVKASLDLQLSRWQLLLGPLVGDSVSLSQTMLPPSLGSRHSASPLFAFGAGASSIQEDFQPALELVKPGPRLGLLLIGTGAQIRR</sequence>
<keyword evidence="7" id="KW-0472">Membrane</keyword>
<dbReference type="Proteomes" id="UP000886523">
    <property type="component" value="Unassembled WGS sequence"/>
</dbReference>
<accession>A0A9P6E1R9</accession>
<keyword evidence="4" id="KW-0813">Transport</keyword>
<dbReference type="InterPro" id="IPR033370">
    <property type="entry name" value="COG1"/>
</dbReference>
<feature type="region of interest" description="Disordered" evidence="8">
    <location>
        <begin position="1"/>
        <end position="58"/>
    </location>
</feature>
<feature type="compositionally biased region" description="Low complexity" evidence="8">
    <location>
        <begin position="12"/>
        <end position="31"/>
    </location>
</feature>